<feature type="region of interest" description="Disordered" evidence="1">
    <location>
        <begin position="1"/>
        <end position="24"/>
    </location>
</feature>
<evidence type="ECO:0000313" key="4">
    <source>
        <dbReference type="Proteomes" id="UP000807469"/>
    </source>
</evidence>
<protein>
    <submittedName>
        <fullName evidence="3">Uncharacterized protein</fullName>
    </submittedName>
</protein>
<sequence>MENDSDRYMDGSGDYFSPPVEQKPLPDEPYSSISFTESIQPLISYLQSCVCFNGSSSVKTSMFFSILVLIGITLNIIGDPFSPSTGTKAVVIDQRVIEAQSALGEEWSAHQAVWAQVKQERKARGTKRDGDVEKSKPDPG</sequence>
<organism evidence="3 4">
    <name type="scientific">Pholiota conissans</name>
    <dbReference type="NCBI Taxonomy" id="109636"/>
    <lineage>
        <taxon>Eukaryota</taxon>
        <taxon>Fungi</taxon>
        <taxon>Dikarya</taxon>
        <taxon>Basidiomycota</taxon>
        <taxon>Agaricomycotina</taxon>
        <taxon>Agaricomycetes</taxon>
        <taxon>Agaricomycetidae</taxon>
        <taxon>Agaricales</taxon>
        <taxon>Agaricineae</taxon>
        <taxon>Strophariaceae</taxon>
        <taxon>Pholiota</taxon>
    </lineage>
</organism>
<comment type="caution">
    <text evidence="3">The sequence shown here is derived from an EMBL/GenBank/DDBJ whole genome shotgun (WGS) entry which is preliminary data.</text>
</comment>
<feature type="transmembrane region" description="Helical" evidence="2">
    <location>
        <begin position="62"/>
        <end position="78"/>
    </location>
</feature>
<accession>A0A9P6CTG5</accession>
<reference evidence="3" key="1">
    <citation type="submission" date="2020-11" db="EMBL/GenBank/DDBJ databases">
        <authorList>
            <consortium name="DOE Joint Genome Institute"/>
            <person name="Ahrendt S."/>
            <person name="Riley R."/>
            <person name="Andreopoulos W."/>
            <person name="Labutti K."/>
            <person name="Pangilinan J."/>
            <person name="Ruiz-Duenas F.J."/>
            <person name="Barrasa J.M."/>
            <person name="Sanchez-Garcia M."/>
            <person name="Camarero S."/>
            <person name="Miyauchi S."/>
            <person name="Serrano A."/>
            <person name="Linde D."/>
            <person name="Babiker R."/>
            <person name="Drula E."/>
            <person name="Ayuso-Fernandez I."/>
            <person name="Pacheco R."/>
            <person name="Padilla G."/>
            <person name="Ferreira P."/>
            <person name="Barriuso J."/>
            <person name="Kellner H."/>
            <person name="Castanera R."/>
            <person name="Alfaro M."/>
            <person name="Ramirez L."/>
            <person name="Pisabarro A.G."/>
            <person name="Kuo A."/>
            <person name="Tritt A."/>
            <person name="Lipzen A."/>
            <person name="He G."/>
            <person name="Yan M."/>
            <person name="Ng V."/>
            <person name="Cullen D."/>
            <person name="Martin F."/>
            <person name="Rosso M.-N."/>
            <person name="Henrissat B."/>
            <person name="Hibbett D."/>
            <person name="Martinez A.T."/>
            <person name="Grigoriev I.V."/>
        </authorList>
    </citation>
    <scope>NUCLEOTIDE SEQUENCE</scope>
    <source>
        <strain evidence="3">CIRM-BRFM 674</strain>
    </source>
</reference>
<dbReference type="Proteomes" id="UP000807469">
    <property type="component" value="Unassembled WGS sequence"/>
</dbReference>
<keyword evidence="2" id="KW-0812">Transmembrane</keyword>
<dbReference type="AlphaFoldDB" id="A0A9P6CTG5"/>
<gene>
    <name evidence="3" type="ORF">BDN70DRAFT_878917</name>
</gene>
<feature type="region of interest" description="Disordered" evidence="1">
    <location>
        <begin position="118"/>
        <end position="140"/>
    </location>
</feature>
<evidence type="ECO:0000256" key="1">
    <source>
        <dbReference type="SAM" id="MobiDB-lite"/>
    </source>
</evidence>
<evidence type="ECO:0000313" key="3">
    <source>
        <dbReference type="EMBL" id="KAF9479346.1"/>
    </source>
</evidence>
<name>A0A9P6CTG5_9AGAR</name>
<evidence type="ECO:0000256" key="2">
    <source>
        <dbReference type="SAM" id="Phobius"/>
    </source>
</evidence>
<keyword evidence="4" id="KW-1185">Reference proteome</keyword>
<proteinExistence type="predicted"/>
<dbReference type="EMBL" id="MU155215">
    <property type="protein sequence ID" value="KAF9479346.1"/>
    <property type="molecule type" value="Genomic_DNA"/>
</dbReference>
<keyword evidence="2" id="KW-1133">Transmembrane helix</keyword>
<keyword evidence="2" id="KW-0472">Membrane</keyword>